<feature type="domain" description="Putative metallopeptidase" evidence="2">
    <location>
        <begin position="13"/>
        <end position="216"/>
    </location>
</feature>
<gene>
    <name evidence="3" type="ORF">KSF_110860</name>
</gene>
<dbReference type="InterPro" id="IPR025154">
    <property type="entry name" value="Put_metallopeptidase_dom"/>
</dbReference>
<dbReference type="Pfam" id="PF13203">
    <property type="entry name" value="DUF2201_N"/>
    <property type="match status" value="1"/>
</dbReference>
<reference evidence="3" key="1">
    <citation type="submission" date="2020-10" db="EMBL/GenBank/DDBJ databases">
        <title>Taxonomic study of unclassified bacteria belonging to the class Ktedonobacteria.</title>
        <authorList>
            <person name="Yabe S."/>
            <person name="Wang C.M."/>
            <person name="Zheng Y."/>
            <person name="Sakai Y."/>
            <person name="Cavaletti L."/>
            <person name="Monciardini P."/>
            <person name="Donadio S."/>
        </authorList>
    </citation>
    <scope>NUCLEOTIDE SEQUENCE</scope>
    <source>
        <strain evidence="3">ID150040</strain>
    </source>
</reference>
<dbReference type="EMBL" id="BNJK01000004">
    <property type="protein sequence ID" value="GHP01039.1"/>
    <property type="molecule type" value="Genomic_DNA"/>
</dbReference>
<accession>A0A8J3IYV5</accession>
<organism evidence="3 4">
    <name type="scientific">Reticulibacter mediterranei</name>
    <dbReference type="NCBI Taxonomy" id="2778369"/>
    <lineage>
        <taxon>Bacteria</taxon>
        <taxon>Bacillati</taxon>
        <taxon>Chloroflexota</taxon>
        <taxon>Ktedonobacteria</taxon>
        <taxon>Ktedonobacterales</taxon>
        <taxon>Reticulibacteraceae</taxon>
        <taxon>Reticulibacter</taxon>
    </lineage>
</organism>
<protein>
    <submittedName>
        <fullName evidence="3">Hydrolase</fullName>
    </submittedName>
</protein>
<name>A0A8J3IYV5_9CHLR</name>
<dbReference type="PANTHER" id="PTHR38730">
    <property type="entry name" value="SLL7028 PROTEIN"/>
    <property type="match status" value="1"/>
</dbReference>
<keyword evidence="4" id="KW-1185">Reference proteome</keyword>
<feature type="domain" description="VWA-like" evidence="1">
    <location>
        <begin position="242"/>
        <end position="367"/>
    </location>
</feature>
<evidence type="ECO:0000313" key="4">
    <source>
        <dbReference type="Proteomes" id="UP000597444"/>
    </source>
</evidence>
<dbReference type="Proteomes" id="UP000597444">
    <property type="component" value="Unassembled WGS sequence"/>
</dbReference>
<comment type="caution">
    <text evidence="3">The sequence shown here is derived from an EMBL/GenBank/DDBJ whole genome shotgun (WGS) entry which is preliminary data.</text>
</comment>
<keyword evidence="3" id="KW-0378">Hydrolase</keyword>
<dbReference type="GO" id="GO:0016787">
    <property type="term" value="F:hydrolase activity"/>
    <property type="evidence" value="ECO:0007669"/>
    <property type="project" value="UniProtKB-KW"/>
</dbReference>
<evidence type="ECO:0000259" key="1">
    <source>
        <dbReference type="Pfam" id="PF09967"/>
    </source>
</evidence>
<dbReference type="RefSeq" id="WP_220211610.1">
    <property type="nucleotide sequence ID" value="NZ_BNJK01000004.1"/>
</dbReference>
<sequence length="370" mass="41215">MEQNDALQKQISATILQLRVRSPFFATLALFARIHFTDAVPAAGTDGRDIYLNQQFWQELTPPQRLGLLAHEVLHAALLHTVRRGHRDLLLWNIAADIVVNGIVLAQPNFELPAGAISNPSLEHLSVEEIYHILQQSGQQPALQIVDLKDASVNPQNVVELEAHWREAMQHAQTLARMQGHGVLPVGLQRELPHLNSAQLDWRSYLWRFLVQTPTDFQGYDRRFIGQRLYLETLTGESVRVYVAVDTSGSIDEEEIAQFLGEVIGILRAYPHLEASLYYVDTECHGPYPLLTQDELPVPVGGGGTDFRPFFAAVEAEQSDMHPAVCVYLTDGYGTFPAEPPPWPLLWVLSPGSLSTDAVPFGEAVRLIPG</sequence>
<proteinExistence type="predicted"/>
<evidence type="ECO:0000259" key="2">
    <source>
        <dbReference type="Pfam" id="PF13203"/>
    </source>
</evidence>
<dbReference type="PANTHER" id="PTHR38730:SF1">
    <property type="entry name" value="SLL7028 PROTEIN"/>
    <property type="match status" value="1"/>
</dbReference>
<dbReference type="Pfam" id="PF09967">
    <property type="entry name" value="DUF2201"/>
    <property type="match status" value="1"/>
</dbReference>
<dbReference type="InterPro" id="IPR018698">
    <property type="entry name" value="VWA-like_dom"/>
</dbReference>
<evidence type="ECO:0000313" key="3">
    <source>
        <dbReference type="EMBL" id="GHP01039.1"/>
    </source>
</evidence>
<dbReference type="AlphaFoldDB" id="A0A8J3IYV5"/>